<dbReference type="InterPro" id="IPR029454">
    <property type="entry name" value="ODR-4-like"/>
</dbReference>
<dbReference type="Proteomes" id="UP001283361">
    <property type="component" value="Unassembled WGS sequence"/>
</dbReference>
<dbReference type="GO" id="GO:0016020">
    <property type="term" value="C:membrane"/>
    <property type="evidence" value="ECO:0007669"/>
    <property type="project" value="UniProtKB-SubCell"/>
</dbReference>
<reference evidence="7" key="1">
    <citation type="journal article" date="2023" name="G3 (Bethesda)">
        <title>A reference genome for the long-term kleptoplast-retaining sea slug Elysia crispata morphotype clarki.</title>
        <authorList>
            <person name="Eastman K.E."/>
            <person name="Pendleton A.L."/>
            <person name="Shaikh M.A."/>
            <person name="Suttiyut T."/>
            <person name="Ogas R."/>
            <person name="Tomko P."/>
            <person name="Gavelis G."/>
            <person name="Widhalm J.R."/>
            <person name="Wisecaver J.H."/>
        </authorList>
    </citation>
    <scope>NUCLEOTIDE SEQUENCE</scope>
    <source>
        <strain evidence="7">ECLA1</strain>
    </source>
</reference>
<keyword evidence="8" id="KW-1185">Reference proteome</keyword>
<evidence type="ECO:0000256" key="5">
    <source>
        <dbReference type="ARBA" id="ARBA00023136"/>
    </source>
</evidence>
<evidence type="ECO:0000256" key="2">
    <source>
        <dbReference type="ARBA" id="ARBA00010131"/>
    </source>
</evidence>
<sequence>MGRSIIAEEYVEKYIEKLLKENKWYTGVIIGQLTAQKDFVVHLARTPDPVEDEVSEENVDDDTGDAAVLTKKSKAVRPASLEELDEKWVSTHAKQVTRMLPGGLNVVGLFAIAPPAMLKSAQAKLRQMLFSIHKTLSRNTAFIPAGEITDRILLQIDTATKRMTCVTVNVADVKSALTPAEWKVQTGGGQRWVRLTSQVSLDIPVAVASDSKSLTLLKQLQGGLSDYANTVGKSIVTIEGSLREDSEPLITNAEKKTKGGKAKGGGSQDAALVSKSVNFYLPFISAENHSAPVMSKSQASINMVGAIVVRAYVSARATVGDAIQAVRTDLLRSLLARCELLCEEFDVIEPGKQGSEVYDPPVRLFCRLHATEGGGEGKGASSAGGGVEVCDYVFQDEKKEEVRQRIQELLDVEEVTTLEETEKSPAEDDNWSCQSSLSAISSHQSLASPNPAHDSTIKAYVGAAVGGIVAVAATWLSYMYINDE</sequence>
<dbReference type="AlphaFoldDB" id="A0AAE1D5Q9"/>
<accession>A0AAE1D5Q9</accession>
<gene>
    <name evidence="7" type="ORF">RRG08_015462</name>
</gene>
<evidence type="ECO:0000256" key="1">
    <source>
        <dbReference type="ARBA" id="ARBA00004370"/>
    </source>
</evidence>
<evidence type="ECO:0000313" key="8">
    <source>
        <dbReference type="Proteomes" id="UP001283361"/>
    </source>
</evidence>
<protein>
    <submittedName>
        <fullName evidence="7">Uncharacterized protein</fullName>
    </submittedName>
</protein>
<keyword evidence="5 6" id="KW-0472">Membrane</keyword>
<comment type="similarity">
    <text evidence="2">Belongs to the ODR-4 family.</text>
</comment>
<comment type="caution">
    <text evidence="7">The sequence shown here is derived from an EMBL/GenBank/DDBJ whole genome shotgun (WGS) entry which is preliminary data.</text>
</comment>
<evidence type="ECO:0000256" key="6">
    <source>
        <dbReference type="SAM" id="Phobius"/>
    </source>
</evidence>
<proteinExistence type="inferred from homology"/>
<evidence type="ECO:0000256" key="4">
    <source>
        <dbReference type="ARBA" id="ARBA00022989"/>
    </source>
</evidence>
<dbReference type="PANTHER" id="PTHR33966:SF1">
    <property type="entry name" value="PROTEIN ODR-4 HOMOLOG"/>
    <property type="match status" value="1"/>
</dbReference>
<evidence type="ECO:0000256" key="3">
    <source>
        <dbReference type="ARBA" id="ARBA00022692"/>
    </source>
</evidence>
<dbReference type="EMBL" id="JAWDGP010005364">
    <property type="protein sequence ID" value="KAK3757453.1"/>
    <property type="molecule type" value="Genomic_DNA"/>
</dbReference>
<name>A0AAE1D5Q9_9GAST</name>
<feature type="transmembrane region" description="Helical" evidence="6">
    <location>
        <begin position="459"/>
        <end position="481"/>
    </location>
</feature>
<dbReference type="PANTHER" id="PTHR33966">
    <property type="entry name" value="PROTEIN ODR-4 HOMOLOG"/>
    <property type="match status" value="1"/>
</dbReference>
<organism evidence="7 8">
    <name type="scientific">Elysia crispata</name>
    <name type="common">lettuce slug</name>
    <dbReference type="NCBI Taxonomy" id="231223"/>
    <lineage>
        <taxon>Eukaryota</taxon>
        <taxon>Metazoa</taxon>
        <taxon>Spiralia</taxon>
        <taxon>Lophotrochozoa</taxon>
        <taxon>Mollusca</taxon>
        <taxon>Gastropoda</taxon>
        <taxon>Heterobranchia</taxon>
        <taxon>Euthyneura</taxon>
        <taxon>Panpulmonata</taxon>
        <taxon>Sacoglossa</taxon>
        <taxon>Placobranchoidea</taxon>
        <taxon>Plakobranchidae</taxon>
        <taxon>Elysia</taxon>
    </lineage>
</organism>
<comment type="subcellular location">
    <subcellularLocation>
        <location evidence="1">Membrane</location>
    </subcellularLocation>
</comment>
<keyword evidence="3 6" id="KW-0812">Transmembrane</keyword>
<dbReference type="Pfam" id="PF14778">
    <property type="entry name" value="ODR4-like"/>
    <property type="match status" value="1"/>
</dbReference>
<dbReference type="GO" id="GO:0008104">
    <property type="term" value="P:intracellular protein localization"/>
    <property type="evidence" value="ECO:0007669"/>
    <property type="project" value="TreeGrafter"/>
</dbReference>
<evidence type="ECO:0000313" key="7">
    <source>
        <dbReference type="EMBL" id="KAK3757453.1"/>
    </source>
</evidence>
<dbReference type="GO" id="GO:0012505">
    <property type="term" value="C:endomembrane system"/>
    <property type="evidence" value="ECO:0007669"/>
    <property type="project" value="TreeGrafter"/>
</dbReference>
<keyword evidence="4 6" id="KW-1133">Transmembrane helix</keyword>